<dbReference type="InterPro" id="IPR000182">
    <property type="entry name" value="GNAT_dom"/>
</dbReference>
<dbReference type="SUPFAM" id="SSF55729">
    <property type="entry name" value="Acyl-CoA N-acyltransferases (Nat)"/>
    <property type="match status" value="1"/>
</dbReference>
<dbReference type="PROSITE" id="PS51186">
    <property type="entry name" value="GNAT"/>
    <property type="match status" value="1"/>
</dbReference>
<dbReference type="GO" id="GO:0016746">
    <property type="term" value="F:acyltransferase activity"/>
    <property type="evidence" value="ECO:0007669"/>
    <property type="project" value="UniProtKB-KW"/>
</dbReference>
<gene>
    <name evidence="2" type="ORF">PZA18_13250</name>
</gene>
<evidence type="ECO:0000259" key="1">
    <source>
        <dbReference type="PROSITE" id="PS51186"/>
    </source>
</evidence>
<dbReference type="EMBL" id="JARRAF010000014">
    <property type="protein sequence ID" value="MDK2125015.1"/>
    <property type="molecule type" value="Genomic_DNA"/>
</dbReference>
<dbReference type="Proteomes" id="UP001172778">
    <property type="component" value="Unassembled WGS sequence"/>
</dbReference>
<proteinExistence type="predicted"/>
<evidence type="ECO:0000313" key="2">
    <source>
        <dbReference type="EMBL" id="MDK2125015.1"/>
    </source>
</evidence>
<keyword evidence="2" id="KW-0808">Transferase</keyword>
<dbReference type="Gene3D" id="3.40.630.30">
    <property type="match status" value="1"/>
</dbReference>
<name>A0ABT7DY93_9NEIS</name>
<protein>
    <submittedName>
        <fullName evidence="2">GNAT family N-acetyltransferase</fullName>
        <ecNumber evidence="2">2.3.1.-</ecNumber>
    </submittedName>
</protein>
<organism evidence="2 3">
    <name type="scientific">Parachitinimonas caeni</name>
    <dbReference type="NCBI Taxonomy" id="3031301"/>
    <lineage>
        <taxon>Bacteria</taxon>
        <taxon>Pseudomonadati</taxon>
        <taxon>Pseudomonadota</taxon>
        <taxon>Betaproteobacteria</taxon>
        <taxon>Neisseriales</taxon>
        <taxon>Chitinibacteraceae</taxon>
        <taxon>Parachitinimonas</taxon>
    </lineage>
</organism>
<accession>A0ABT7DY93</accession>
<dbReference type="CDD" id="cd04301">
    <property type="entry name" value="NAT_SF"/>
    <property type="match status" value="1"/>
</dbReference>
<evidence type="ECO:0000313" key="3">
    <source>
        <dbReference type="Proteomes" id="UP001172778"/>
    </source>
</evidence>
<dbReference type="InterPro" id="IPR016181">
    <property type="entry name" value="Acyl_CoA_acyltransferase"/>
</dbReference>
<keyword evidence="2" id="KW-0012">Acyltransferase</keyword>
<comment type="caution">
    <text evidence="2">The sequence shown here is derived from an EMBL/GenBank/DDBJ whole genome shotgun (WGS) entry which is preliminary data.</text>
</comment>
<feature type="domain" description="N-acetyltransferase" evidence="1">
    <location>
        <begin position="15"/>
        <end position="160"/>
    </location>
</feature>
<dbReference type="EC" id="2.3.1.-" evidence="2"/>
<dbReference type="RefSeq" id="WP_284101327.1">
    <property type="nucleotide sequence ID" value="NZ_JARRAF010000014.1"/>
</dbReference>
<reference evidence="2" key="1">
    <citation type="submission" date="2023-03" db="EMBL/GenBank/DDBJ databases">
        <title>Chitinimonas shenzhenensis gen. nov., sp. nov., a novel member of family Burkholderiaceae isolated from activated sludge collected in Shen Zhen, China.</title>
        <authorList>
            <person name="Wang X."/>
        </authorList>
    </citation>
    <scope>NUCLEOTIDE SEQUENCE</scope>
    <source>
        <strain evidence="2">DQS-5</strain>
    </source>
</reference>
<sequence>MAKPEQPLDLTWTWHRLSDLPAIVWHEVGCLRQAVFVVEQNCAYPDLDELDLISWHLLGQAEDGLVLAYLRLVPEGHKFAEPSIGRVVIAPEARGSGLGRKLLEEGLRQHSQLTPTAGNRIGAQTHLSDFYRSLGYLPTSDTYLEDGIPHLDMLWQPPLHP</sequence>
<keyword evidence="3" id="KW-1185">Reference proteome</keyword>
<dbReference type="Pfam" id="PF13673">
    <property type="entry name" value="Acetyltransf_10"/>
    <property type="match status" value="1"/>
</dbReference>